<evidence type="ECO:0000259" key="9">
    <source>
        <dbReference type="Pfam" id="PF02771"/>
    </source>
</evidence>
<dbReference type="InterPro" id="IPR046373">
    <property type="entry name" value="Acyl-CoA_Oxase/DH_mid-dom_sf"/>
</dbReference>
<keyword evidence="11" id="KW-1185">Reference proteome</keyword>
<comment type="similarity">
    <text evidence="2 6">Belongs to the acyl-CoA dehydrogenase family.</text>
</comment>
<dbReference type="InterPro" id="IPR006091">
    <property type="entry name" value="Acyl-CoA_Oxase/DH_mid-dom"/>
</dbReference>
<keyword evidence="5 6" id="KW-0560">Oxidoreductase</keyword>
<evidence type="ECO:0000256" key="4">
    <source>
        <dbReference type="ARBA" id="ARBA00022827"/>
    </source>
</evidence>
<evidence type="ECO:0000256" key="5">
    <source>
        <dbReference type="ARBA" id="ARBA00023002"/>
    </source>
</evidence>
<dbReference type="InterPro" id="IPR009100">
    <property type="entry name" value="AcylCoA_DH/oxidase_NM_dom_sf"/>
</dbReference>
<dbReference type="InterPro" id="IPR009075">
    <property type="entry name" value="AcylCo_DH/oxidase_C"/>
</dbReference>
<gene>
    <name evidence="10" type="ORF">Ga0074812_11371</name>
</gene>
<dbReference type="Proteomes" id="UP000198802">
    <property type="component" value="Unassembled WGS sequence"/>
</dbReference>
<feature type="domain" description="Acyl-CoA oxidase/dehydrogenase middle" evidence="8">
    <location>
        <begin position="148"/>
        <end position="229"/>
    </location>
</feature>
<dbReference type="InterPro" id="IPR036250">
    <property type="entry name" value="AcylCo_DH-like_C"/>
</dbReference>
<comment type="cofactor">
    <cofactor evidence="1 6">
        <name>FAD</name>
        <dbReference type="ChEBI" id="CHEBI:57692"/>
    </cofactor>
</comment>
<organism evidence="10 11">
    <name type="scientific">Parafrankia irregularis</name>
    <dbReference type="NCBI Taxonomy" id="795642"/>
    <lineage>
        <taxon>Bacteria</taxon>
        <taxon>Bacillati</taxon>
        <taxon>Actinomycetota</taxon>
        <taxon>Actinomycetes</taxon>
        <taxon>Frankiales</taxon>
        <taxon>Frankiaceae</taxon>
        <taxon>Parafrankia</taxon>
    </lineage>
</organism>
<dbReference type="SUPFAM" id="SSF47203">
    <property type="entry name" value="Acyl-CoA dehydrogenase C-terminal domain-like"/>
    <property type="match status" value="1"/>
</dbReference>
<sequence length="432" mass="47033">MSTGATGGSAATASDIEDVESFRLRARNWIRSNLAPLASDALVGVMRASHSDEEELASIARQREIQRMFFDAGFAGICFPKEYGGQGLTPEHQAAFSEEISGYEYPSEIQAPTFSPCAAVLLDFGTEEQKRRHIPAILRGEELWMQFLSEPSAGSDVAAALTTAVRDGDDWILNGSKIWTTGAWWSDWGLVLARTNWDVPKHRGLTVFILPIHQDGIEVNRIEMLNGNKEFCQEFITDVRVPDSDRVGNIDDGWTVGTRWMFHERMLHNSPLVTIPKGGARGSIRAAHLVEIARDAGRLDDPLARDLIGEGRTLDVVTHALQERVAAGLRSGRIPDQSAAVGRLFTGVVAARTTTLAFEIAGGTGAAWEDADGATAECGNDYLLRQVSCIGGGTTEMARNVVSERVLGMPREQALDRGVAFRDVPRGGSSRR</sequence>
<evidence type="ECO:0000256" key="3">
    <source>
        <dbReference type="ARBA" id="ARBA00022630"/>
    </source>
</evidence>
<name>A0A0S4QPH4_9ACTN</name>
<keyword evidence="4 6" id="KW-0274">FAD</keyword>
<dbReference type="EMBL" id="FAOZ01000013">
    <property type="protein sequence ID" value="CUU57573.1"/>
    <property type="molecule type" value="Genomic_DNA"/>
</dbReference>
<evidence type="ECO:0000256" key="1">
    <source>
        <dbReference type="ARBA" id="ARBA00001974"/>
    </source>
</evidence>
<dbReference type="PANTHER" id="PTHR43292">
    <property type="entry name" value="ACYL-COA DEHYDROGENASE"/>
    <property type="match status" value="1"/>
</dbReference>
<accession>A0A0S4QPH4</accession>
<dbReference type="GO" id="GO:0016627">
    <property type="term" value="F:oxidoreductase activity, acting on the CH-CH group of donors"/>
    <property type="evidence" value="ECO:0007669"/>
    <property type="project" value="InterPro"/>
</dbReference>
<reference evidence="11" key="1">
    <citation type="submission" date="2015-11" db="EMBL/GenBank/DDBJ databases">
        <authorList>
            <person name="Varghese N."/>
        </authorList>
    </citation>
    <scope>NUCLEOTIDE SEQUENCE [LARGE SCALE GENOMIC DNA]</scope>
    <source>
        <strain evidence="11">DSM 45899</strain>
    </source>
</reference>
<evidence type="ECO:0000313" key="11">
    <source>
        <dbReference type="Proteomes" id="UP000198802"/>
    </source>
</evidence>
<dbReference type="SUPFAM" id="SSF56645">
    <property type="entry name" value="Acyl-CoA dehydrogenase NM domain-like"/>
    <property type="match status" value="1"/>
</dbReference>
<dbReference type="AlphaFoldDB" id="A0A0S4QPH4"/>
<feature type="domain" description="Acyl-CoA dehydrogenase/oxidase C-terminal" evidence="7">
    <location>
        <begin position="252"/>
        <end position="407"/>
    </location>
</feature>
<dbReference type="PANTHER" id="PTHR43292:SF4">
    <property type="entry name" value="ACYL-COA DEHYDROGENASE FADE34"/>
    <property type="match status" value="1"/>
</dbReference>
<dbReference type="Gene3D" id="2.40.110.10">
    <property type="entry name" value="Butyryl-CoA Dehydrogenase, subunit A, domain 2"/>
    <property type="match status" value="1"/>
</dbReference>
<evidence type="ECO:0000313" key="10">
    <source>
        <dbReference type="EMBL" id="CUU57573.1"/>
    </source>
</evidence>
<evidence type="ECO:0000256" key="2">
    <source>
        <dbReference type="ARBA" id="ARBA00009347"/>
    </source>
</evidence>
<dbReference type="InterPro" id="IPR013786">
    <property type="entry name" value="AcylCoA_DH/ox_N"/>
</dbReference>
<dbReference type="GO" id="GO:0005886">
    <property type="term" value="C:plasma membrane"/>
    <property type="evidence" value="ECO:0007669"/>
    <property type="project" value="TreeGrafter"/>
</dbReference>
<dbReference type="InterPro" id="IPR037069">
    <property type="entry name" value="AcylCoA_DH/ox_N_sf"/>
</dbReference>
<dbReference type="RefSeq" id="WP_091279245.1">
    <property type="nucleotide sequence ID" value="NZ_FAOZ01000013.1"/>
</dbReference>
<dbReference type="GO" id="GO:0050660">
    <property type="term" value="F:flavin adenine dinucleotide binding"/>
    <property type="evidence" value="ECO:0007669"/>
    <property type="project" value="InterPro"/>
</dbReference>
<evidence type="ECO:0000259" key="7">
    <source>
        <dbReference type="Pfam" id="PF00441"/>
    </source>
</evidence>
<dbReference type="InterPro" id="IPR052161">
    <property type="entry name" value="Mycobact_Acyl-CoA_DH"/>
</dbReference>
<dbReference type="Gene3D" id="1.20.140.10">
    <property type="entry name" value="Butyryl-CoA Dehydrogenase, subunit A, domain 3"/>
    <property type="match status" value="1"/>
</dbReference>
<evidence type="ECO:0000256" key="6">
    <source>
        <dbReference type="RuleBase" id="RU362125"/>
    </source>
</evidence>
<proteinExistence type="inferred from homology"/>
<feature type="domain" description="Acyl-CoA dehydrogenase/oxidase N-terminal" evidence="9">
    <location>
        <begin position="21"/>
        <end position="141"/>
    </location>
</feature>
<dbReference type="Pfam" id="PF02770">
    <property type="entry name" value="Acyl-CoA_dh_M"/>
    <property type="match status" value="1"/>
</dbReference>
<keyword evidence="3 6" id="KW-0285">Flavoprotein</keyword>
<dbReference type="Gene3D" id="1.10.540.10">
    <property type="entry name" value="Acyl-CoA dehydrogenase/oxidase, N-terminal domain"/>
    <property type="match status" value="1"/>
</dbReference>
<protein>
    <submittedName>
        <fullName evidence="10">Acyl-CoA dehydrogenase</fullName>
    </submittedName>
</protein>
<dbReference type="Pfam" id="PF00441">
    <property type="entry name" value="Acyl-CoA_dh_1"/>
    <property type="match status" value="1"/>
</dbReference>
<dbReference type="Pfam" id="PF02771">
    <property type="entry name" value="Acyl-CoA_dh_N"/>
    <property type="match status" value="1"/>
</dbReference>
<evidence type="ECO:0000259" key="8">
    <source>
        <dbReference type="Pfam" id="PF02770"/>
    </source>
</evidence>